<evidence type="ECO:0000256" key="8">
    <source>
        <dbReference type="ARBA" id="ARBA00023128"/>
    </source>
</evidence>
<keyword evidence="8" id="KW-0496">Mitochondrion</keyword>
<organism evidence="12">
    <name type="scientific">Notodromas monacha</name>
    <dbReference type="NCBI Taxonomy" id="399045"/>
    <lineage>
        <taxon>Eukaryota</taxon>
        <taxon>Metazoa</taxon>
        <taxon>Ecdysozoa</taxon>
        <taxon>Arthropoda</taxon>
        <taxon>Crustacea</taxon>
        <taxon>Oligostraca</taxon>
        <taxon>Ostracoda</taxon>
        <taxon>Podocopa</taxon>
        <taxon>Podocopida</taxon>
        <taxon>Cypridocopina</taxon>
        <taxon>Cypridoidea</taxon>
        <taxon>Cyprididae</taxon>
        <taxon>Notodromas</taxon>
    </lineage>
</organism>
<dbReference type="Pfam" id="PF00153">
    <property type="entry name" value="Mito_carr"/>
    <property type="match status" value="2"/>
</dbReference>
<dbReference type="GO" id="GO:0005743">
    <property type="term" value="C:mitochondrial inner membrane"/>
    <property type="evidence" value="ECO:0007669"/>
    <property type="project" value="UniProtKB-SubCell"/>
</dbReference>
<dbReference type="GO" id="GO:0015218">
    <property type="term" value="F:pyrimidine nucleotide transmembrane transporter activity"/>
    <property type="evidence" value="ECO:0007669"/>
    <property type="project" value="InterPro"/>
</dbReference>
<dbReference type="EMBL" id="OA883335">
    <property type="protein sequence ID" value="CAD7278629.1"/>
    <property type="molecule type" value="Genomic_DNA"/>
</dbReference>
<gene>
    <name evidence="12" type="ORF">NMOB1V02_LOCUS6327</name>
</gene>
<keyword evidence="7" id="KW-1133">Transmembrane helix</keyword>
<dbReference type="PROSITE" id="PS50920">
    <property type="entry name" value="SOLCAR"/>
    <property type="match status" value="1"/>
</dbReference>
<evidence type="ECO:0000313" key="12">
    <source>
        <dbReference type="EMBL" id="CAD7278629.1"/>
    </source>
</evidence>
<dbReference type="Gene3D" id="1.50.40.10">
    <property type="entry name" value="Mitochondrial carrier domain"/>
    <property type="match status" value="1"/>
</dbReference>
<keyword evidence="5" id="KW-0677">Repeat</keyword>
<protein>
    <recommendedName>
        <fullName evidence="14">Mitochondrial carrier protein</fullName>
    </recommendedName>
</protein>
<dbReference type="OrthoDB" id="269120at2759"/>
<dbReference type="PANTHER" id="PTHR45829:SF4">
    <property type="entry name" value="MITOCHONDRIAL CARRIER PROTEIN RIM2"/>
    <property type="match status" value="1"/>
</dbReference>
<reference evidence="12" key="1">
    <citation type="submission" date="2020-11" db="EMBL/GenBank/DDBJ databases">
        <authorList>
            <person name="Tran Van P."/>
        </authorList>
    </citation>
    <scope>NUCLEOTIDE SEQUENCE</scope>
</reference>
<evidence type="ECO:0000313" key="13">
    <source>
        <dbReference type="Proteomes" id="UP000678499"/>
    </source>
</evidence>
<dbReference type="InterPro" id="IPR049562">
    <property type="entry name" value="SLC25A33/36-like"/>
</dbReference>
<accession>A0A7R9BQ80</accession>
<dbReference type="AlphaFoldDB" id="A0A7R9BQ80"/>
<evidence type="ECO:0000256" key="11">
    <source>
        <dbReference type="RuleBase" id="RU000488"/>
    </source>
</evidence>
<evidence type="ECO:0000256" key="2">
    <source>
        <dbReference type="ARBA" id="ARBA00006375"/>
    </source>
</evidence>
<dbReference type="Proteomes" id="UP000678499">
    <property type="component" value="Unassembled WGS sequence"/>
</dbReference>
<dbReference type="GO" id="GO:1990519">
    <property type="term" value="P:pyrimidine nucleotide import into mitochondrion"/>
    <property type="evidence" value="ECO:0007669"/>
    <property type="project" value="TreeGrafter"/>
</dbReference>
<dbReference type="InterPro" id="IPR023395">
    <property type="entry name" value="MCP_dom_sf"/>
</dbReference>
<keyword evidence="13" id="KW-1185">Reference proteome</keyword>
<dbReference type="SUPFAM" id="SSF103506">
    <property type="entry name" value="Mitochondrial carrier"/>
    <property type="match status" value="1"/>
</dbReference>
<name>A0A7R9BQ80_9CRUS</name>
<evidence type="ECO:0008006" key="14">
    <source>
        <dbReference type="Google" id="ProtNLM"/>
    </source>
</evidence>
<keyword evidence="3 11" id="KW-0813">Transport</keyword>
<dbReference type="EMBL" id="CAJPEX010001298">
    <property type="protein sequence ID" value="CAG0918781.1"/>
    <property type="molecule type" value="Genomic_DNA"/>
</dbReference>
<feature type="repeat" description="Solcar" evidence="10">
    <location>
        <begin position="4"/>
        <end position="155"/>
    </location>
</feature>
<keyword evidence="6" id="KW-0999">Mitochondrion inner membrane</keyword>
<sequence>MIDRDTMIHLVAGGSGGTMGAIVTCPLEVVKTRLQSSVATFNNGGGGGSVHIPVEASINGTGWTTCRSVHGSKQQLRTVCARNVVRRAPEIVVPHSLVHGTSPAPTGSIGLIKCLKYIVEREGPSALFKGLAPNLIGVAPTRAIYFCTYNSAKEWFNGSHRLVTESPIVHILAALCAVVTSEFILPHTHTLVASDPEHYGVVWRHEVAWPTRDDDYRRIIKLEALLFD</sequence>
<dbReference type="InterPro" id="IPR018108">
    <property type="entry name" value="MCP_transmembrane"/>
</dbReference>
<evidence type="ECO:0000256" key="5">
    <source>
        <dbReference type="ARBA" id="ARBA00022737"/>
    </source>
</evidence>
<evidence type="ECO:0000256" key="4">
    <source>
        <dbReference type="ARBA" id="ARBA00022692"/>
    </source>
</evidence>
<evidence type="ECO:0000256" key="10">
    <source>
        <dbReference type="PROSITE-ProRule" id="PRU00282"/>
    </source>
</evidence>
<dbReference type="PANTHER" id="PTHR45829">
    <property type="entry name" value="MITOCHONDRIAL CARRIER PROTEIN RIM2"/>
    <property type="match status" value="1"/>
</dbReference>
<evidence type="ECO:0000256" key="6">
    <source>
        <dbReference type="ARBA" id="ARBA00022792"/>
    </source>
</evidence>
<comment type="similarity">
    <text evidence="2 11">Belongs to the mitochondrial carrier (TC 2.A.29) family.</text>
</comment>
<evidence type="ECO:0000256" key="9">
    <source>
        <dbReference type="ARBA" id="ARBA00023136"/>
    </source>
</evidence>
<proteinExistence type="inferred from homology"/>
<evidence type="ECO:0000256" key="7">
    <source>
        <dbReference type="ARBA" id="ARBA00022989"/>
    </source>
</evidence>
<keyword evidence="9 10" id="KW-0472">Membrane</keyword>
<evidence type="ECO:0000256" key="1">
    <source>
        <dbReference type="ARBA" id="ARBA00004448"/>
    </source>
</evidence>
<evidence type="ECO:0000256" key="3">
    <source>
        <dbReference type="ARBA" id="ARBA00022448"/>
    </source>
</evidence>
<comment type="subcellular location">
    <subcellularLocation>
        <location evidence="1">Mitochondrion inner membrane</location>
        <topology evidence="1">Multi-pass membrane protein</topology>
    </subcellularLocation>
</comment>
<keyword evidence="4 10" id="KW-0812">Transmembrane</keyword>